<organism evidence="1 2">
    <name type="scientific">Glomerella acutata</name>
    <name type="common">Colletotrichum acutatum</name>
    <dbReference type="NCBI Taxonomy" id="27357"/>
    <lineage>
        <taxon>Eukaryota</taxon>
        <taxon>Fungi</taxon>
        <taxon>Dikarya</taxon>
        <taxon>Ascomycota</taxon>
        <taxon>Pezizomycotina</taxon>
        <taxon>Sordariomycetes</taxon>
        <taxon>Hypocreomycetidae</taxon>
        <taxon>Glomerellales</taxon>
        <taxon>Glomerellaceae</taxon>
        <taxon>Colletotrichum</taxon>
        <taxon>Colletotrichum acutatum species complex</taxon>
    </lineage>
</organism>
<gene>
    <name evidence="1" type="ORF">BDZ83DRAFT_143861</name>
</gene>
<dbReference type="AlphaFoldDB" id="A0AAD8XC87"/>
<protein>
    <submittedName>
        <fullName evidence="1">Uncharacterized protein</fullName>
    </submittedName>
</protein>
<sequence length="68" mass="7282">MGCRSLLVRVASTSLYDQLILDNGVTQTGILCRWEGEAEFWTAVTGIAGSLLIILNGCHGLARPGESF</sequence>
<comment type="caution">
    <text evidence="1">The sequence shown here is derived from an EMBL/GenBank/DDBJ whole genome shotgun (WGS) entry which is preliminary data.</text>
</comment>
<dbReference type="GeneID" id="85385188"/>
<accession>A0AAD8XC87</accession>
<reference evidence="1" key="1">
    <citation type="submission" date="2021-12" db="EMBL/GenBank/DDBJ databases">
        <title>Comparative genomics, transcriptomics and evolutionary studies reveal genomic signatures of adaptation to plant cell wall in hemibiotrophic fungi.</title>
        <authorList>
            <consortium name="DOE Joint Genome Institute"/>
            <person name="Baroncelli R."/>
            <person name="Diaz J.F."/>
            <person name="Benocci T."/>
            <person name="Peng M."/>
            <person name="Battaglia E."/>
            <person name="Haridas S."/>
            <person name="Andreopoulos W."/>
            <person name="Labutti K."/>
            <person name="Pangilinan J."/>
            <person name="Floch G.L."/>
            <person name="Makela M.R."/>
            <person name="Henrissat B."/>
            <person name="Grigoriev I.V."/>
            <person name="Crouch J.A."/>
            <person name="De Vries R.P."/>
            <person name="Sukno S.A."/>
            <person name="Thon M.R."/>
        </authorList>
    </citation>
    <scope>NUCLEOTIDE SEQUENCE</scope>
    <source>
        <strain evidence="1">CBS 112980</strain>
    </source>
</reference>
<dbReference type="RefSeq" id="XP_060358570.1">
    <property type="nucleotide sequence ID" value="XM_060501289.1"/>
</dbReference>
<dbReference type="EMBL" id="JAHMHS010000182">
    <property type="protein sequence ID" value="KAK1709436.1"/>
    <property type="molecule type" value="Genomic_DNA"/>
</dbReference>
<dbReference type="Proteomes" id="UP001244207">
    <property type="component" value="Unassembled WGS sequence"/>
</dbReference>
<evidence type="ECO:0000313" key="2">
    <source>
        <dbReference type="Proteomes" id="UP001244207"/>
    </source>
</evidence>
<keyword evidence="2" id="KW-1185">Reference proteome</keyword>
<evidence type="ECO:0000313" key="1">
    <source>
        <dbReference type="EMBL" id="KAK1709436.1"/>
    </source>
</evidence>
<name>A0AAD8XC87_GLOAC</name>
<proteinExistence type="predicted"/>